<dbReference type="AlphaFoldDB" id="A0A2D4I9Z0"/>
<reference evidence="2" key="2">
    <citation type="submission" date="2017-11" db="EMBL/GenBank/DDBJ databases">
        <title>Coralsnake Venomics: Analyses of Venom Gland Transcriptomes and Proteomes of Six Brazilian Taxa.</title>
        <authorList>
            <person name="Aird S.D."/>
            <person name="Jorge da Silva N."/>
            <person name="Qiu L."/>
            <person name="Villar-Briones A."/>
            <person name="Aparecida-Saddi V."/>
            <person name="Campos-Telles M.P."/>
            <person name="Grau M."/>
            <person name="Mikheyev A.S."/>
        </authorList>
    </citation>
    <scope>NUCLEOTIDE SEQUENCE</scope>
    <source>
        <tissue evidence="2">Venom_gland</tissue>
    </source>
</reference>
<reference evidence="2" key="1">
    <citation type="submission" date="2017-07" db="EMBL/GenBank/DDBJ databases">
        <authorList>
            <person name="Mikheyev A."/>
            <person name="Grau M."/>
        </authorList>
    </citation>
    <scope>NUCLEOTIDE SEQUENCE</scope>
    <source>
        <tissue evidence="2">Venom_gland</tissue>
    </source>
</reference>
<accession>A0A2D4I9Z0</accession>
<evidence type="ECO:0000256" key="1">
    <source>
        <dbReference type="SAM" id="MobiDB-lite"/>
    </source>
</evidence>
<protein>
    <submittedName>
        <fullName evidence="2">Uncharacterized protein</fullName>
    </submittedName>
</protein>
<proteinExistence type="predicted"/>
<sequence>MKKNRKPPPPPPSRGGKGTAAARQMGLLLDFSPENMMASSREEDQELEAEFLAIVGNQSDLNQKPNGKTPLPMEAIEKMAALCMKDLDEEDGVEEEDLEDDDELMVTIPWDLVIPGHYETYCTMLEVEMKEM</sequence>
<feature type="region of interest" description="Disordered" evidence="1">
    <location>
        <begin position="1"/>
        <end position="22"/>
    </location>
</feature>
<dbReference type="EMBL" id="IACK01091054">
    <property type="protein sequence ID" value="LAA81043.1"/>
    <property type="molecule type" value="Transcribed_RNA"/>
</dbReference>
<dbReference type="GO" id="GO:0001227">
    <property type="term" value="F:DNA-binding transcription repressor activity, RNA polymerase II-specific"/>
    <property type="evidence" value="ECO:0007669"/>
    <property type="project" value="InterPro"/>
</dbReference>
<organism evidence="2">
    <name type="scientific">Micrurus lemniscatus lemniscatus</name>
    <dbReference type="NCBI Taxonomy" id="129467"/>
    <lineage>
        <taxon>Eukaryota</taxon>
        <taxon>Metazoa</taxon>
        <taxon>Chordata</taxon>
        <taxon>Craniata</taxon>
        <taxon>Vertebrata</taxon>
        <taxon>Euteleostomi</taxon>
        <taxon>Lepidosauria</taxon>
        <taxon>Squamata</taxon>
        <taxon>Bifurcata</taxon>
        <taxon>Unidentata</taxon>
        <taxon>Episquamata</taxon>
        <taxon>Toxicofera</taxon>
        <taxon>Serpentes</taxon>
        <taxon>Colubroidea</taxon>
        <taxon>Elapidae</taxon>
        <taxon>Elapinae</taxon>
        <taxon>Micrurus</taxon>
    </lineage>
</organism>
<dbReference type="PANTHER" id="PTHR13076">
    <property type="entry name" value="COILED-COIL AND C2 DOMAIN-CONTAINING PROTEIN 1-LIKE"/>
    <property type="match status" value="1"/>
</dbReference>
<name>A0A2D4I9Z0_MICLE</name>
<dbReference type="PANTHER" id="PTHR13076:SF8">
    <property type="entry name" value="COILED-COIL AND C2 DOMAIN-CONTAINING PROTEIN 1A"/>
    <property type="match status" value="1"/>
</dbReference>
<evidence type="ECO:0000313" key="2">
    <source>
        <dbReference type="EMBL" id="LAA81043.1"/>
    </source>
</evidence>
<dbReference type="InterPro" id="IPR039725">
    <property type="entry name" value="CC2D1A/B"/>
</dbReference>